<evidence type="ECO:0000313" key="1">
    <source>
        <dbReference type="EMBL" id="APZ82258.1"/>
    </source>
</evidence>
<organism evidence="2 3">
    <name type="scientific">Bacillus phage vB_BsuM-Goe2</name>
    <dbReference type="NCBI Taxonomy" id="1933062"/>
    <lineage>
        <taxon>Viruses</taxon>
        <taxon>Duplodnaviria</taxon>
        <taxon>Heunggongvirae</taxon>
        <taxon>Uroviricota</taxon>
        <taxon>Caudoviricetes</taxon>
        <taxon>Herelleviridae</taxon>
        <taxon>Spounavirinae</taxon>
        <taxon>Okubovirus</taxon>
        <taxon>Okubovirus camphawk</taxon>
    </lineage>
</organism>
<evidence type="ECO:0000313" key="2">
    <source>
        <dbReference type="EMBL" id="APZ82456.1"/>
    </source>
</evidence>
<reference evidence="2 3" key="1">
    <citation type="journal article" date="2017" name="Viruses">
        <title>Characterization of Bacillus subtilis Viruses vB_BsuM-Goe2 and vB_BsuM-Goe3.</title>
        <authorList>
            <person name="Willms I.M."/>
            <person name="Hoppert M."/>
            <person name="Hertel R."/>
        </authorList>
    </citation>
    <scope>NUCLEOTIDE SEQUENCE [LARGE SCALE GENOMIC DNA]</scope>
</reference>
<name>A0A1Z1DEU1_9CAUD</name>
<protein>
    <submittedName>
        <fullName evidence="2">Uncharacterized protein</fullName>
    </submittedName>
</protein>
<evidence type="ECO:0000313" key="3">
    <source>
        <dbReference type="Proteomes" id="UP000224660"/>
    </source>
</evidence>
<gene>
    <name evidence="1" type="ORF">Goe2_c01800</name>
    <name evidence="2" type="ORF">Goe2_c22000</name>
</gene>
<accession>A0A1Z1DEU1</accession>
<dbReference type="Proteomes" id="UP000224660">
    <property type="component" value="Segment"/>
</dbReference>
<dbReference type="EMBL" id="KY368639">
    <property type="protein sequence ID" value="APZ82456.1"/>
    <property type="molecule type" value="Genomic_DNA"/>
</dbReference>
<proteinExistence type="predicted"/>
<dbReference type="EMBL" id="KY368639">
    <property type="protein sequence ID" value="APZ82258.1"/>
    <property type="molecule type" value="Genomic_DNA"/>
</dbReference>
<sequence>MIKAAVTKESLYRMNTLMEAFQGFLGLELGEFTFKVKPGVFLLTDVKSYLIGDKYDDAFNALVDFVLRNDRDAVEGTETDVSIRLGLSPSDMVVKRQDKTFTFTHGELEFEVHWINL</sequence>